<reference evidence="3" key="1">
    <citation type="submission" date="2009-09" db="EMBL/GenBank/DDBJ databases">
        <title>The complete chromosome of Sebaldella termitidis ATCC 33386.</title>
        <authorList>
            <consortium name="US DOE Joint Genome Institute (JGI-PGF)"/>
            <person name="Lucas S."/>
            <person name="Copeland A."/>
            <person name="Lapidus A."/>
            <person name="Glavina del Rio T."/>
            <person name="Dalin E."/>
            <person name="Tice H."/>
            <person name="Bruce D."/>
            <person name="Goodwin L."/>
            <person name="Pitluck S."/>
            <person name="Kyrpides N."/>
            <person name="Mavromatis K."/>
            <person name="Ivanova N."/>
            <person name="Mikhailova N."/>
            <person name="Sims D."/>
            <person name="Meincke L."/>
            <person name="Brettin T."/>
            <person name="Detter J.C."/>
            <person name="Han C."/>
            <person name="Larimer F."/>
            <person name="Land M."/>
            <person name="Hauser L."/>
            <person name="Markowitz V."/>
            <person name="Cheng J.F."/>
            <person name="Hugenholtz P."/>
            <person name="Woyke T."/>
            <person name="Wu D."/>
            <person name="Eisen J.A."/>
        </authorList>
    </citation>
    <scope>NUCLEOTIDE SEQUENCE [LARGE SCALE GENOMIC DNA]</scope>
    <source>
        <strain evidence="3">ATCC 33386 / NCTC 11300</strain>
    </source>
</reference>
<dbReference type="PANTHER" id="PTHR14859:SF15">
    <property type="entry name" value="ENDONUCLEASE_EXONUCLEASE_PHOSPHATASE DOMAIN-CONTAINING PROTEIN"/>
    <property type="match status" value="1"/>
</dbReference>
<dbReference type="InterPro" id="IPR036691">
    <property type="entry name" value="Endo/exonu/phosph_ase_sf"/>
</dbReference>
<dbReference type="InterPro" id="IPR005135">
    <property type="entry name" value="Endo/exonuclease/phosphatase"/>
</dbReference>
<dbReference type="InterPro" id="IPR051916">
    <property type="entry name" value="GPI-anchor_lipid_remodeler"/>
</dbReference>
<protein>
    <submittedName>
        <fullName evidence="2">Endonuclease/exonuclease/phosphatase</fullName>
    </submittedName>
</protein>
<dbReference type="HOGENOM" id="CLU_060500_4_2_0"/>
<keyword evidence="2" id="KW-0540">Nuclease</keyword>
<organism evidence="2 3">
    <name type="scientific">Sebaldella termitidis (strain ATCC 33386 / NCTC 11300)</name>
    <dbReference type="NCBI Taxonomy" id="526218"/>
    <lineage>
        <taxon>Bacteria</taxon>
        <taxon>Fusobacteriati</taxon>
        <taxon>Fusobacteriota</taxon>
        <taxon>Fusobacteriia</taxon>
        <taxon>Fusobacteriales</taxon>
        <taxon>Leptotrichiaceae</taxon>
        <taxon>Sebaldella</taxon>
    </lineage>
</organism>
<dbReference type="Gene3D" id="3.60.10.10">
    <property type="entry name" value="Endonuclease/exonuclease/phosphatase"/>
    <property type="match status" value="1"/>
</dbReference>
<gene>
    <name evidence="2" type="ordered locus">Sterm_0209</name>
</gene>
<dbReference type="SUPFAM" id="SSF56219">
    <property type="entry name" value="DNase I-like"/>
    <property type="match status" value="1"/>
</dbReference>
<keyword evidence="3" id="KW-1185">Reference proteome</keyword>
<dbReference type="RefSeq" id="WP_012859693.1">
    <property type="nucleotide sequence ID" value="NC_013517.1"/>
</dbReference>
<dbReference type="AlphaFoldDB" id="D1AKS8"/>
<dbReference type="eggNOG" id="COG3568">
    <property type="taxonomic scope" value="Bacteria"/>
</dbReference>
<keyword evidence="2" id="KW-0255">Endonuclease</keyword>
<dbReference type="GO" id="GO:0004519">
    <property type="term" value="F:endonuclease activity"/>
    <property type="evidence" value="ECO:0007669"/>
    <property type="project" value="UniProtKB-KW"/>
</dbReference>
<dbReference type="Pfam" id="PF03372">
    <property type="entry name" value="Exo_endo_phos"/>
    <property type="match status" value="1"/>
</dbReference>
<evidence type="ECO:0000313" key="2">
    <source>
        <dbReference type="EMBL" id="ACZ07094.1"/>
    </source>
</evidence>
<dbReference type="GO" id="GO:0006506">
    <property type="term" value="P:GPI anchor biosynthetic process"/>
    <property type="evidence" value="ECO:0007669"/>
    <property type="project" value="TreeGrafter"/>
</dbReference>
<dbReference type="KEGG" id="str:Sterm_0209"/>
<feature type="domain" description="Endonuclease/exonuclease/phosphatase" evidence="1">
    <location>
        <begin position="38"/>
        <end position="271"/>
    </location>
</feature>
<dbReference type="STRING" id="526218.Sterm_0209"/>
<proteinExistence type="predicted"/>
<dbReference type="GO" id="GO:0016020">
    <property type="term" value="C:membrane"/>
    <property type="evidence" value="ECO:0007669"/>
    <property type="project" value="GOC"/>
</dbReference>
<dbReference type="PANTHER" id="PTHR14859">
    <property type="entry name" value="CALCOFLUOR WHITE HYPERSENSITIVE PROTEIN PRECURSOR"/>
    <property type="match status" value="1"/>
</dbReference>
<evidence type="ECO:0000313" key="3">
    <source>
        <dbReference type="Proteomes" id="UP000000845"/>
    </source>
</evidence>
<dbReference type="EMBL" id="CP001739">
    <property type="protein sequence ID" value="ACZ07094.1"/>
    <property type="molecule type" value="Genomic_DNA"/>
</dbReference>
<evidence type="ECO:0000259" key="1">
    <source>
        <dbReference type="Pfam" id="PF03372"/>
    </source>
</evidence>
<keyword evidence="2" id="KW-0378">Hydrolase</keyword>
<accession>D1AKS8</accession>
<sequence length="283" mass="32293">MKKLFISLILILSCFIYGEEKVLYNKVITNSNPKIRVATYNIAAGANNFKVDLKLTAETIKKINPDIIAIQEVDRNTERSGRTDQIKVLSELTGYNYVYGKTIDFQGGEYGIAVLSKHPIVSNEIIKLPYTNTDTKKEEEPRIALVTKVDVPGFEVPVTFINTHLDWHEDPNIRLQQVRTINEVTLDMRGIKILAGDFNDTLNSVIGREMERYWTTVFDGKTDHRTWPAVNPEVAIDQIFLNNAQVWKVEKVYVPNTGTEKDTDWKTVSDHIPVIVDLKLLEQ</sequence>
<name>D1AKS8_SEBTE</name>
<dbReference type="Proteomes" id="UP000000845">
    <property type="component" value="Chromosome"/>
</dbReference>
<reference evidence="2 3" key="2">
    <citation type="journal article" date="2010" name="Stand. Genomic Sci.">
        <title>Complete genome sequence of Sebaldella termitidis type strain (NCTC 11300).</title>
        <authorList>
            <person name="Harmon-Smith M."/>
            <person name="Celia L."/>
            <person name="Chertkov O."/>
            <person name="Lapidus A."/>
            <person name="Copeland A."/>
            <person name="Glavina Del Rio T."/>
            <person name="Nolan M."/>
            <person name="Lucas S."/>
            <person name="Tice H."/>
            <person name="Cheng J.F."/>
            <person name="Han C."/>
            <person name="Detter J.C."/>
            <person name="Bruce D."/>
            <person name="Goodwin L."/>
            <person name="Pitluck S."/>
            <person name="Pati A."/>
            <person name="Liolios K."/>
            <person name="Ivanova N."/>
            <person name="Mavromatis K."/>
            <person name="Mikhailova N."/>
            <person name="Chen A."/>
            <person name="Palaniappan K."/>
            <person name="Land M."/>
            <person name="Hauser L."/>
            <person name="Chang Y.J."/>
            <person name="Jeffries C.D."/>
            <person name="Brettin T."/>
            <person name="Goker M."/>
            <person name="Beck B."/>
            <person name="Bristow J."/>
            <person name="Eisen J.A."/>
            <person name="Markowitz V."/>
            <person name="Hugenholtz P."/>
            <person name="Kyrpides N.C."/>
            <person name="Klenk H.P."/>
            <person name="Chen F."/>
        </authorList>
    </citation>
    <scope>NUCLEOTIDE SEQUENCE [LARGE SCALE GENOMIC DNA]</scope>
    <source>
        <strain evidence="3">ATCC 33386 / NCTC 11300</strain>
    </source>
</reference>